<dbReference type="InterPro" id="IPR001680">
    <property type="entry name" value="WD40_rpt"/>
</dbReference>
<feature type="region of interest" description="Disordered" evidence="4">
    <location>
        <begin position="119"/>
        <end position="525"/>
    </location>
</feature>
<organism evidence="5 6">
    <name type="scientific">Ceraceosorus bombacis</name>
    <dbReference type="NCBI Taxonomy" id="401625"/>
    <lineage>
        <taxon>Eukaryota</taxon>
        <taxon>Fungi</taxon>
        <taxon>Dikarya</taxon>
        <taxon>Basidiomycota</taxon>
        <taxon>Ustilaginomycotina</taxon>
        <taxon>Exobasidiomycetes</taxon>
        <taxon>Ceraceosorales</taxon>
        <taxon>Ceraceosoraceae</taxon>
        <taxon>Ceraceosorus</taxon>
    </lineage>
</organism>
<reference evidence="5 6" key="1">
    <citation type="submission" date="2014-09" db="EMBL/GenBank/DDBJ databases">
        <authorList>
            <person name="Magalhaes I.L.F."/>
            <person name="Oliveira U."/>
            <person name="Santos F.R."/>
            <person name="Vidigal T.H.D.A."/>
            <person name="Brescovit A.D."/>
            <person name="Santos A.J."/>
        </authorList>
    </citation>
    <scope>NUCLEOTIDE SEQUENCE [LARGE SCALE GENOMIC DNA]</scope>
</reference>
<feature type="compositionally biased region" description="Acidic residues" evidence="4">
    <location>
        <begin position="125"/>
        <end position="136"/>
    </location>
</feature>
<dbReference type="SMART" id="SM00320">
    <property type="entry name" value="WD40"/>
    <property type="match status" value="5"/>
</dbReference>
<keyword evidence="2" id="KW-0677">Repeat</keyword>
<dbReference type="PANTHER" id="PTHR14221">
    <property type="entry name" value="WD REPEAT DOMAIN 44"/>
    <property type="match status" value="1"/>
</dbReference>
<evidence type="ECO:0000256" key="2">
    <source>
        <dbReference type="ARBA" id="ARBA00022737"/>
    </source>
</evidence>
<feature type="compositionally biased region" description="Polar residues" evidence="4">
    <location>
        <begin position="309"/>
        <end position="318"/>
    </location>
</feature>
<dbReference type="AlphaFoldDB" id="A0A0P1BIQ7"/>
<feature type="compositionally biased region" description="Basic residues" evidence="4">
    <location>
        <begin position="418"/>
        <end position="427"/>
    </location>
</feature>
<feature type="region of interest" description="Disordered" evidence="4">
    <location>
        <begin position="858"/>
        <end position="878"/>
    </location>
</feature>
<feature type="repeat" description="WD" evidence="3">
    <location>
        <begin position="690"/>
        <end position="724"/>
    </location>
</feature>
<dbReference type="PROSITE" id="PS50294">
    <property type="entry name" value="WD_REPEATS_REGION"/>
    <property type="match status" value="2"/>
</dbReference>
<dbReference type="EMBL" id="CCYA01000278">
    <property type="protein sequence ID" value="CEH16150.1"/>
    <property type="molecule type" value="Genomic_DNA"/>
</dbReference>
<feature type="region of interest" description="Disordered" evidence="4">
    <location>
        <begin position="84"/>
        <end position="103"/>
    </location>
</feature>
<evidence type="ECO:0000256" key="1">
    <source>
        <dbReference type="ARBA" id="ARBA00022574"/>
    </source>
</evidence>
<dbReference type="Pfam" id="PF00400">
    <property type="entry name" value="WD40"/>
    <property type="match status" value="2"/>
</dbReference>
<dbReference type="PANTHER" id="PTHR14221:SF0">
    <property type="entry name" value="WD REPEAT-CONTAINING PROTEIN 44"/>
    <property type="match status" value="1"/>
</dbReference>
<dbReference type="PROSITE" id="PS50082">
    <property type="entry name" value="WD_REPEATS_2"/>
    <property type="match status" value="2"/>
</dbReference>
<feature type="compositionally biased region" description="Low complexity" evidence="4">
    <location>
        <begin position="241"/>
        <end position="256"/>
    </location>
</feature>
<feature type="compositionally biased region" description="Low complexity" evidence="4">
    <location>
        <begin position="294"/>
        <end position="308"/>
    </location>
</feature>
<feature type="compositionally biased region" description="Low complexity" evidence="4">
    <location>
        <begin position="503"/>
        <end position="523"/>
    </location>
</feature>
<feature type="compositionally biased region" description="Polar residues" evidence="4">
    <location>
        <begin position="491"/>
        <end position="502"/>
    </location>
</feature>
<keyword evidence="1 3" id="KW-0853">WD repeat</keyword>
<evidence type="ECO:0000313" key="5">
    <source>
        <dbReference type="EMBL" id="CEH16150.1"/>
    </source>
</evidence>
<feature type="repeat" description="WD" evidence="3">
    <location>
        <begin position="650"/>
        <end position="690"/>
    </location>
</feature>
<dbReference type="Proteomes" id="UP000054845">
    <property type="component" value="Unassembled WGS sequence"/>
</dbReference>
<dbReference type="Gene3D" id="2.130.10.10">
    <property type="entry name" value="YVTN repeat-like/Quinoprotein amine dehydrogenase"/>
    <property type="match status" value="1"/>
</dbReference>
<dbReference type="InterPro" id="IPR036322">
    <property type="entry name" value="WD40_repeat_dom_sf"/>
</dbReference>
<dbReference type="OrthoDB" id="1932312at2759"/>
<evidence type="ECO:0000256" key="4">
    <source>
        <dbReference type="SAM" id="MobiDB-lite"/>
    </source>
</evidence>
<evidence type="ECO:0000313" key="6">
    <source>
        <dbReference type="Proteomes" id="UP000054845"/>
    </source>
</evidence>
<sequence>MPGHYVPSPIDSIPDVCGRAAAIPARSLHLKHVTRGAAQETGEVVRDTTERTQYAPALVLTPPDELSPVQEMSPIAGWVEDDRFEPTPVAGRSPRSPNQAQVLSPSLGTAMSDLTSLDASKGDLETDGDGDGEALEDPLGRPRTPAQMMAERQSREKVVLGTRGASIRELSSGSRQQRRERQARQNASTPRPHAQKEAELGHADVASATEWDESRSKTPKAFALDGKKGASTPDSARRTASEAAPSTPSTANAASSKVGPPASPITTPTPLDAPSPRRATRLSFFGRKGRTQEGSAGSLLASVAGSSGTNSGHGSAVNTDDEEVLASTSDVGSVASPQTAQIPHSAASGLFSPKTPGTANSLNRAPSGSSSAGFWRIGRGMRRDDSASSAVAGTGKSWGRKGRKERGAVPAIDGPRLQKVRSRNKPSKQRDFGRMMLVQELNLGASSTASPPGSRRNSDVGGRPEPSRQSTDNSSLGRRSLGPVGKPPMQHSDSMTSMSSIGASVQSHATTASSTAQSNTAATSRKRATWAMKFSLDGKYLAIAGQDTVVRVYAVLDSPEARTKEIADARAKAAAMFNGQATSTNAGLCPFDGKLGAASASTTSLGTANGGGASRPGSLRTRPSLNFNTPGGNNGVPDLPVFSSEPVREFRGHTNDVLDLSWSKGGFLLSASMDKTARLWHLSTPNPLVSFVHGDFVTSASFHPKDDRFFLSGSLDGKLRLWNIPLKRVQCSQEVPGLITACAFTHSGATACVGTFAGAALFYNTDGLTYSSSIAVRSPSGKNARGGRKITGIEPIASDGASGERVLITSNDSRIRAYNLRDKSMSARWKANKTYSNRTSPGAEGGLVHVWDVGAQAGDSRSPVPGTPLSIKSPKSATPLAPSADSVCEYWTAGAGTVTCALMAPLKTNALLVCAEDPIASDAARRKADPTSFAAAPFSAGLFGLTSPNTVSSVVGQSHVSPNHHRHCRIIASVDESAFVRIWRSDTHNVIRC</sequence>
<feature type="compositionally biased region" description="Polar residues" evidence="4">
    <location>
        <begin position="355"/>
        <end position="372"/>
    </location>
</feature>
<dbReference type="InterPro" id="IPR015943">
    <property type="entry name" value="WD40/YVTN_repeat-like_dom_sf"/>
</dbReference>
<feature type="compositionally biased region" description="Polar residues" evidence="4">
    <location>
        <begin position="326"/>
        <end position="342"/>
    </location>
</feature>
<dbReference type="SUPFAM" id="SSF50978">
    <property type="entry name" value="WD40 repeat-like"/>
    <property type="match status" value="1"/>
</dbReference>
<keyword evidence="6" id="KW-1185">Reference proteome</keyword>
<evidence type="ECO:0000256" key="3">
    <source>
        <dbReference type="PROSITE-ProRule" id="PRU00221"/>
    </source>
</evidence>
<feature type="compositionally biased region" description="Polar residues" evidence="4">
    <location>
        <begin position="467"/>
        <end position="477"/>
    </location>
</feature>
<dbReference type="InterPro" id="IPR040324">
    <property type="entry name" value="WDR44/Dgr2"/>
</dbReference>
<protein>
    <submittedName>
        <fullName evidence="5">WD40 repeat-containing protein</fullName>
    </submittedName>
</protein>
<name>A0A0P1BIQ7_9BASI</name>
<proteinExistence type="predicted"/>
<accession>A0A0P1BIQ7</accession>